<feature type="region of interest" description="Disordered" evidence="6">
    <location>
        <begin position="156"/>
        <end position="217"/>
    </location>
</feature>
<dbReference type="PROSITE" id="PS50888">
    <property type="entry name" value="BHLH"/>
    <property type="match status" value="1"/>
</dbReference>
<organism evidence="8 9">
    <name type="scientific">Asparagus officinalis</name>
    <name type="common">Garden asparagus</name>
    <dbReference type="NCBI Taxonomy" id="4686"/>
    <lineage>
        <taxon>Eukaryota</taxon>
        <taxon>Viridiplantae</taxon>
        <taxon>Streptophyta</taxon>
        <taxon>Embryophyta</taxon>
        <taxon>Tracheophyta</taxon>
        <taxon>Spermatophyta</taxon>
        <taxon>Magnoliopsida</taxon>
        <taxon>Liliopsida</taxon>
        <taxon>Asparagales</taxon>
        <taxon>Asparagaceae</taxon>
        <taxon>Asparagoideae</taxon>
        <taxon>Asparagus</taxon>
    </lineage>
</organism>
<comment type="similarity">
    <text evidence="2">Belongs to the bHLH protein family.</text>
</comment>
<feature type="domain" description="BHLH" evidence="7">
    <location>
        <begin position="408"/>
        <end position="457"/>
    </location>
</feature>
<feature type="compositionally biased region" description="Low complexity" evidence="6">
    <location>
        <begin position="281"/>
        <end position="292"/>
    </location>
</feature>
<keyword evidence="4" id="KW-0804">Transcription</keyword>
<comment type="subcellular location">
    <subcellularLocation>
        <location evidence="1">Nucleus</location>
    </subcellularLocation>
</comment>
<feature type="region of interest" description="Disordered" evidence="6">
    <location>
        <begin position="353"/>
        <end position="424"/>
    </location>
</feature>
<dbReference type="PANTHER" id="PTHR46807">
    <property type="entry name" value="TRANSCRIPTION FACTOR PIF3"/>
    <property type="match status" value="1"/>
</dbReference>
<proteinExistence type="inferred from homology"/>
<dbReference type="FunFam" id="4.10.280.10:FF:000004">
    <property type="entry name" value="Basic helix-loop-helix transcription factor"/>
    <property type="match status" value="1"/>
</dbReference>
<evidence type="ECO:0000259" key="7">
    <source>
        <dbReference type="PROSITE" id="PS50888"/>
    </source>
</evidence>
<evidence type="ECO:0000256" key="2">
    <source>
        <dbReference type="ARBA" id="ARBA00005510"/>
    </source>
</evidence>
<dbReference type="Gramene" id="ONK63029">
    <property type="protein sequence ID" value="ONK63029"/>
    <property type="gene ID" value="A4U43_C07F10660"/>
</dbReference>
<evidence type="ECO:0000313" key="9">
    <source>
        <dbReference type="Proteomes" id="UP000243459"/>
    </source>
</evidence>
<dbReference type="CDD" id="cd11445">
    <property type="entry name" value="bHLH_AtPIF_like"/>
    <property type="match status" value="1"/>
</dbReference>
<evidence type="ECO:0000256" key="4">
    <source>
        <dbReference type="ARBA" id="ARBA00023163"/>
    </source>
</evidence>
<feature type="compositionally biased region" description="Basic and acidic residues" evidence="6">
    <location>
        <begin position="167"/>
        <end position="176"/>
    </location>
</feature>
<dbReference type="OMA" id="ERNVEHG"/>
<gene>
    <name evidence="8" type="ORF">A4U43_C07F10660</name>
</gene>
<dbReference type="Proteomes" id="UP000243459">
    <property type="component" value="Chromosome 7"/>
</dbReference>
<dbReference type="PANTHER" id="PTHR46807:SF1">
    <property type="entry name" value="TRANSCRIPTION FACTOR PIF3"/>
    <property type="match status" value="1"/>
</dbReference>
<dbReference type="GO" id="GO:0003700">
    <property type="term" value="F:DNA-binding transcription factor activity"/>
    <property type="evidence" value="ECO:0007669"/>
    <property type="project" value="InterPro"/>
</dbReference>
<reference evidence="9" key="1">
    <citation type="journal article" date="2017" name="Nat. Commun.">
        <title>The asparagus genome sheds light on the origin and evolution of a young Y chromosome.</title>
        <authorList>
            <person name="Harkess A."/>
            <person name="Zhou J."/>
            <person name="Xu C."/>
            <person name="Bowers J.E."/>
            <person name="Van der Hulst R."/>
            <person name="Ayyampalayam S."/>
            <person name="Mercati F."/>
            <person name="Riccardi P."/>
            <person name="McKain M.R."/>
            <person name="Kakrana A."/>
            <person name="Tang H."/>
            <person name="Ray J."/>
            <person name="Groenendijk J."/>
            <person name="Arikit S."/>
            <person name="Mathioni S.M."/>
            <person name="Nakano M."/>
            <person name="Shan H."/>
            <person name="Telgmann-Rauber A."/>
            <person name="Kanno A."/>
            <person name="Yue Z."/>
            <person name="Chen H."/>
            <person name="Li W."/>
            <person name="Chen Y."/>
            <person name="Xu X."/>
            <person name="Zhang Y."/>
            <person name="Luo S."/>
            <person name="Chen H."/>
            <person name="Gao J."/>
            <person name="Mao Z."/>
            <person name="Pires J.C."/>
            <person name="Luo M."/>
            <person name="Kudrna D."/>
            <person name="Wing R.A."/>
            <person name="Meyers B.C."/>
            <person name="Yi K."/>
            <person name="Kong H."/>
            <person name="Lavrijsen P."/>
            <person name="Sunseri F."/>
            <person name="Falavigna A."/>
            <person name="Ye Y."/>
            <person name="Leebens-Mack J.H."/>
            <person name="Chen G."/>
        </authorList>
    </citation>
    <scope>NUCLEOTIDE SEQUENCE [LARGE SCALE GENOMIC DNA]</scope>
    <source>
        <strain evidence="9">cv. DH0086</strain>
    </source>
</reference>
<keyword evidence="5" id="KW-0539">Nucleus</keyword>
<keyword evidence="3" id="KW-0805">Transcription regulation</keyword>
<protein>
    <recommendedName>
        <fullName evidence="7">BHLH domain-containing protein</fullName>
    </recommendedName>
</protein>
<keyword evidence="9" id="KW-1185">Reference proteome</keyword>
<dbReference type="InterPro" id="IPR036638">
    <property type="entry name" value="HLH_DNA-bd_sf"/>
</dbReference>
<feature type="compositionally biased region" description="Polar residues" evidence="6">
    <location>
        <begin position="614"/>
        <end position="650"/>
    </location>
</feature>
<dbReference type="InterPro" id="IPR044273">
    <property type="entry name" value="PIF3-like"/>
</dbReference>
<dbReference type="Gene3D" id="4.10.280.10">
    <property type="entry name" value="Helix-loop-helix DNA-binding domain"/>
    <property type="match status" value="1"/>
</dbReference>
<dbReference type="SUPFAM" id="SSF47459">
    <property type="entry name" value="HLH, helix-loop-helix DNA-binding domain"/>
    <property type="match status" value="1"/>
</dbReference>
<evidence type="ECO:0000256" key="6">
    <source>
        <dbReference type="SAM" id="MobiDB-lite"/>
    </source>
</evidence>
<sequence>MPLPEFHRAATKKLESSQSNIFTCTSDVPSFMPDNEFVELLWENGQIVMQGQSHRPKKSSYPTPFPSSNLRAQDKYGKYPTIPKFGQFEGIDSTINELSPAVPCANIGLNAQDDMTPWINYPIEDPLCSEFFSELVGISSNPPTIERSNGCAAKDLHNAENGHSSRALRDGSDPSKIRGNNLPQQCQGSVGNLKSRVTGFGAGGSGTSSTHHGHFQKPDLVSVSKPLAAGNGVGLMNFSQFSRPPSLVRANNKSVDRLKTNEKVSSATASTNPMESTLIESSGLRGNSGLNSHKVEVRSNEKGKEDVVLAEQRTEAICNNKNNQSSSFAASVTVGRNEAEKGPEAVVASSVCSGNSAGAESNDPKHTAKRKNREGDESGYHSEDPDDDSTGLKKPSAGRGRTGTKRSRAAEVHNLSERRRRDRINEKMRALQELIPNCNKVDKASMLDEAIEYLKTLQLQVQMMSMGSGLCMPPMMLPPGMQHIRAPTMTHFSPMGVGMGMGMGLSYGMGMLDMNSSPNCPLIPVPSMHTSQFPCTSVGIPGSAGLQLFGIPGHGQGLPVPLPRAPLFNPLSVPRAKGNSVNEVPGMIANPLQVSDSGPSSMCKDQAQRETSKSESQANLVQISNQASHVTENATKNTINENGNASSRHN</sequence>
<dbReference type="Pfam" id="PF00010">
    <property type="entry name" value="HLH"/>
    <property type="match status" value="1"/>
</dbReference>
<evidence type="ECO:0000256" key="5">
    <source>
        <dbReference type="ARBA" id="ARBA00023242"/>
    </source>
</evidence>
<feature type="region of interest" description="Disordered" evidence="6">
    <location>
        <begin position="279"/>
        <end position="306"/>
    </location>
</feature>
<dbReference type="GO" id="GO:0005634">
    <property type="term" value="C:nucleus"/>
    <property type="evidence" value="ECO:0007669"/>
    <property type="project" value="UniProtKB-SubCell"/>
</dbReference>
<dbReference type="InterPro" id="IPR011598">
    <property type="entry name" value="bHLH_dom"/>
</dbReference>
<feature type="compositionally biased region" description="Basic and acidic residues" evidence="6">
    <location>
        <begin position="373"/>
        <end position="383"/>
    </location>
</feature>
<dbReference type="OrthoDB" id="690068at2759"/>
<dbReference type="InterPro" id="IPR047265">
    <property type="entry name" value="PIF1-like_bHLH"/>
</dbReference>
<evidence type="ECO:0000313" key="8">
    <source>
        <dbReference type="EMBL" id="ONK63029.1"/>
    </source>
</evidence>
<dbReference type="EMBL" id="CM007387">
    <property type="protein sequence ID" value="ONK63029.1"/>
    <property type="molecule type" value="Genomic_DNA"/>
</dbReference>
<feature type="compositionally biased region" description="Basic and acidic residues" evidence="6">
    <location>
        <begin position="293"/>
        <end position="306"/>
    </location>
</feature>
<dbReference type="GO" id="GO:0046983">
    <property type="term" value="F:protein dimerization activity"/>
    <property type="evidence" value="ECO:0007669"/>
    <property type="project" value="InterPro"/>
</dbReference>
<evidence type="ECO:0000256" key="1">
    <source>
        <dbReference type="ARBA" id="ARBA00004123"/>
    </source>
</evidence>
<accession>A0A5P1EDZ0</accession>
<name>A0A5P1EDZ0_ASPOF</name>
<feature type="region of interest" description="Disordered" evidence="6">
    <location>
        <begin position="593"/>
        <end position="650"/>
    </location>
</feature>
<feature type="compositionally biased region" description="Polar residues" evidence="6">
    <location>
        <begin position="181"/>
        <end position="192"/>
    </location>
</feature>
<feature type="compositionally biased region" description="Basic and acidic residues" evidence="6">
    <location>
        <begin position="408"/>
        <end position="424"/>
    </location>
</feature>
<dbReference type="AlphaFoldDB" id="A0A5P1EDZ0"/>
<dbReference type="SMART" id="SM00353">
    <property type="entry name" value="HLH"/>
    <property type="match status" value="1"/>
</dbReference>
<evidence type="ECO:0000256" key="3">
    <source>
        <dbReference type="ARBA" id="ARBA00023015"/>
    </source>
</evidence>